<dbReference type="GO" id="GO:0003676">
    <property type="term" value="F:nucleic acid binding"/>
    <property type="evidence" value="ECO:0007669"/>
    <property type="project" value="InterPro"/>
</dbReference>
<evidence type="ECO:0000313" key="10">
    <source>
        <dbReference type="Proteomes" id="UP000499080"/>
    </source>
</evidence>
<dbReference type="PROSITE" id="PS50994">
    <property type="entry name" value="INTEGRASE"/>
    <property type="match status" value="1"/>
</dbReference>
<dbReference type="InterPro" id="IPR054465">
    <property type="entry name" value="Integrase_p58-like_C"/>
</dbReference>
<dbReference type="PANTHER" id="PTHR37984">
    <property type="entry name" value="PROTEIN CBG26694"/>
    <property type="match status" value="1"/>
</dbReference>
<dbReference type="OrthoDB" id="6754087at2759"/>
<dbReference type="FunFam" id="3.30.70.270:FF:000020">
    <property type="entry name" value="Transposon Tf2-6 polyprotein-like Protein"/>
    <property type="match status" value="1"/>
</dbReference>
<protein>
    <recommendedName>
        <fullName evidence="1">RNA-directed DNA polymerase</fullName>
        <ecNumber evidence="1">2.7.7.49</ecNumber>
    </recommendedName>
</protein>
<dbReference type="GO" id="GO:0004519">
    <property type="term" value="F:endonuclease activity"/>
    <property type="evidence" value="ECO:0007669"/>
    <property type="project" value="UniProtKB-KW"/>
</dbReference>
<dbReference type="GO" id="GO:0015074">
    <property type="term" value="P:DNA integration"/>
    <property type="evidence" value="ECO:0007669"/>
    <property type="project" value="InterPro"/>
</dbReference>
<keyword evidence="4" id="KW-0255">Endonuclease</keyword>
<dbReference type="Gene3D" id="3.30.420.10">
    <property type="entry name" value="Ribonuclease H-like superfamily/Ribonuclease H"/>
    <property type="match status" value="1"/>
</dbReference>
<dbReference type="EMBL" id="BGPR01048610">
    <property type="protein sequence ID" value="GBO25624.1"/>
    <property type="molecule type" value="Genomic_DNA"/>
</dbReference>
<keyword evidence="5" id="KW-0695">RNA-directed DNA polymerase</keyword>
<dbReference type="Pfam" id="PF00078">
    <property type="entry name" value="RVT_1"/>
    <property type="match status" value="1"/>
</dbReference>
<keyword evidence="4" id="KW-0378">Hydrolase</keyword>
<dbReference type="CDD" id="cd01647">
    <property type="entry name" value="RT_LTR"/>
    <property type="match status" value="1"/>
</dbReference>
<dbReference type="InterPro" id="IPR036397">
    <property type="entry name" value="RNaseH_sf"/>
</dbReference>
<dbReference type="Proteomes" id="UP000499080">
    <property type="component" value="Unassembled WGS sequence"/>
</dbReference>
<dbReference type="EC" id="2.7.7.49" evidence="1"/>
<dbReference type="GO" id="GO:0003964">
    <property type="term" value="F:RNA-directed DNA polymerase activity"/>
    <property type="evidence" value="ECO:0007669"/>
    <property type="project" value="UniProtKB-KW"/>
</dbReference>
<evidence type="ECO:0000256" key="5">
    <source>
        <dbReference type="ARBA" id="ARBA00022918"/>
    </source>
</evidence>
<keyword evidence="10" id="KW-1185">Reference proteome</keyword>
<reference evidence="9 10" key="1">
    <citation type="journal article" date="2019" name="Sci. Rep.">
        <title>Orb-weaving spider Araneus ventricosus genome elucidates the spidroin gene catalogue.</title>
        <authorList>
            <person name="Kono N."/>
            <person name="Nakamura H."/>
            <person name="Ohtoshi R."/>
            <person name="Moran D.A.P."/>
            <person name="Shinohara A."/>
            <person name="Yoshida Y."/>
            <person name="Fujiwara M."/>
            <person name="Mori M."/>
            <person name="Tomita M."/>
            <person name="Arakawa K."/>
        </authorList>
    </citation>
    <scope>NUCLEOTIDE SEQUENCE [LARGE SCALE GENOMIC DNA]</scope>
</reference>
<keyword evidence="3" id="KW-0540">Nuclease</keyword>
<evidence type="ECO:0000259" key="8">
    <source>
        <dbReference type="PROSITE" id="PS50994"/>
    </source>
</evidence>
<proteinExistence type="predicted"/>
<dbReference type="AlphaFoldDB" id="A0A4Y2VMT9"/>
<dbReference type="Pfam" id="PF17919">
    <property type="entry name" value="RT_RNaseH_2"/>
    <property type="match status" value="1"/>
</dbReference>
<dbReference type="Pfam" id="PF22938">
    <property type="entry name" value="Integrase_p58_C"/>
    <property type="match status" value="1"/>
</dbReference>
<organism evidence="9 10">
    <name type="scientific">Araneus ventricosus</name>
    <name type="common">Orbweaver spider</name>
    <name type="synonym">Epeira ventricosa</name>
    <dbReference type="NCBI Taxonomy" id="182803"/>
    <lineage>
        <taxon>Eukaryota</taxon>
        <taxon>Metazoa</taxon>
        <taxon>Ecdysozoa</taxon>
        <taxon>Arthropoda</taxon>
        <taxon>Chelicerata</taxon>
        <taxon>Arachnida</taxon>
        <taxon>Araneae</taxon>
        <taxon>Araneomorphae</taxon>
        <taxon>Entelegynae</taxon>
        <taxon>Araneoidea</taxon>
        <taxon>Araneidae</taxon>
        <taxon>Araneus</taxon>
    </lineage>
</organism>
<name>A0A4Y2VMT9_ARAVE</name>
<dbReference type="PROSITE" id="PS50878">
    <property type="entry name" value="RT_POL"/>
    <property type="match status" value="1"/>
</dbReference>
<dbReference type="InterPro" id="IPR043128">
    <property type="entry name" value="Rev_trsase/Diguanyl_cyclase"/>
</dbReference>
<evidence type="ECO:0000256" key="4">
    <source>
        <dbReference type="ARBA" id="ARBA00022759"/>
    </source>
</evidence>
<dbReference type="SUPFAM" id="SSF56672">
    <property type="entry name" value="DNA/RNA polymerases"/>
    <property type="match status" value="1"/>
</dbReference>
<keyword evidence="6" id="KW-0511">Multifunctional enzyme</keyword>
<dbReference type="Gene3D" id="3.30.70.270">
    <property type="match status" value="2"/>
</dbReference>
<evidence type="ECO:0000259" key="7">
    <source>
        <dbReference type="PROSITE" id="PS50878"/>
    </source>
</evidence>
<keyword evidence="2" id="KW-0548">Nucleotidyltransferase</keyword>
<dbReference type="FunFam" id="3.10.20.370:FF:000001">
    <property type="entry name" value="Retrovirus-related Pol polyprotein from transposon 17.6-like protein"/>
    <property type="match status" value="1"/>
</dbReference>
<dbReference type="CDD" id="cd09274">
    <property type="entry name" value="RNase_HI_RT_Ty3"/>
    <property type="match status" value="1"/>
</dbReference>
<gene>
    <name evidence="9" type="primary">TY3B-G_200</name>
    <name evidence="9" type="ORF">AVEN_112371_1</name>
</gene>
<keyword evidence="2" id="KW-0808">Transferase</keyword>
<dbReference type="InterPro" id="IPR041577">
    <property type="entry name" value="RT_RNaseH_2"/>
</dbReference>
<dbReference type="PANTHER" id="PTHR37984:SF5">
    <property type="entry name" value="PROTEIN NYNRIN-LIKE"/>
    <property type="match status" value="1"/>
</dbReference>
<dbReference type="InterPro" id="IPR000477">
    <property type="entry name" value="RT_dom"/>
</dbReference>
<dbReference type="Gene3D" id="3.10.10.10">
    <property type="entry name" value="HIV Type 1 Reverse Transcriptase, subunit A, domain 1"/>
    <property type="match status" value="1"/>
</dbReference>
<evidence type="ECO:0000256" key="1">
    <source>
        <dbReference type="ARBA" id="ARBA00012493"/>
    </source>
</evidence>
<sequence length="685" mass="79068">MPELAKKDITIDCSKQKICQNRKNLNKSQNDKSHSNDKNKQNISLHISECKQINSHYAQTTEDQVNPPQSVTENKCELRKEVKDIIKNFDSVFSKDKYDVGALRVEPQRIVLNSDLPVSLRPYRTSPVEEQEIKSQVEKLLQAGLIKESNSPYSSPVTLAFKRDEGKKTRLCIDFRKLNALCKSDSEPLPLMDSLLDKLSKAKIFSSLDLASGYWHVPIHPKDTEKLAFCTNFGLYEWCRLPFGIKVAPAIFNRLIRRILTKYKIDFACNYFDDIIVYSSSELEHWKHLKTIFEICEKESIKLKLSKCVFAQTKISFLAYEIEQGKVSPNNANIETIKKLQPPTNVKELQRFLGSVNVYNKFIPQYAKLRYPLNQLLKKDVKFNWTNECQDAFDKLKEILTTKPVLNLYNPDVTCHVFVDASQKSVGAVLKQPDASDVLHPIAYHARTLRDYEKNYAITELECLAIVDALDKFYYYLHGQKFVIHTDHAALVWLKNVKNLRAHHPQTNGKVERVNQSLVTRLKCKVNSTSTKVPWTKLLESVTNEYNLTPHSITKYPPAYLLLGTLPYDSPIGQNSYYEPVNEARNLALQRTIDYHNKNKIRYDAHFVDKKFNPGDLVVYEEFHYPNTRKLTPPFSGPYEVIKQCSEVTYEINKPNSLTKQATQIVHISKLRCFHSPDKLKLSHE</sequence>
<evidence type="ECO:0000256" key="3">
    <source>
        <dbReference type="ARBA" id="ARBA00022722"/>
    </source>
</evidence>
<dbReference type="InterPro" id="IPR050951">
    <property type="entry name" value="Retrovirus_Pol_polyprotein"/>
</dbReference>
<accession>A0A4Y2VMT9</accession>
<feature type="domain" description="Integrase catalytic" evidence="8">
    <location>
        <begin position="400"/>
        <end position="566"/>
    </location>
</feature>
<evidence type="ECO:0000256" key="2">
    <source>
        <dbReference type="ARBA" id="ARBA00022695"/>
    </source>
</evidence>
<feature type="domain" description="Reverse transcriptase" evidence="7">
    <location>
        <begin position="141"/>
        <end position="322"/>
    </location>
</feature>
<evidence type="ECO:0000313" key="9">
    <source>
        <dbReference type="EMBL" id="GBO25624.1"/>
    </source>
</evidence>
<comment type="caution">
    <text evidence="9">The sequence shown here is derived from an EMBL/GenBank/DDBJ whole genome shotgun (WGS) entry which is preliminary data.</text>
</comment>
<dbReference type="InterPro" id="IPR043502">
    <property type="entry name" value="DNA/RNA_pol_sf"/>
</dbReference>
<evidence type="ECO:0000256" key="6">
    <source>
        <dbReference type="ARBA" id="ARBA00023268"/>
    </source>
</evidence>
<dbReference type="InterPro" id="IPR001584">
    <property type="entry name" value="Integrase_cat-core"/>
</dbReference>